<accession>J4KT66</accession>
<name>J4KT66_9GAMM</name>
<reference evidence="1 2" key="1">
    <citation type="journal article" date="2012" name="ISME J.">
        <title>Genomic insights to SAR86, an abundant and uncultivated marine bacterial lineage.</title>
        <authorList>
            <person name="Dupont C.L."/>
            <person name="Rusch D.B."/>
            <person name="Yooseph S."/>
            <person name="Lombardo M.J."/>
            <person name="Richter R.A."/>
            <person name="Valas R."/>
            <person name="Novotny M."/>
            <person name="Yee-Greenbaum J."/>
            <person name="Selengut J.D."/>
            <person name="Haft D.H."/>
            <person name="Halpern A.L."/>
            <person name="Lasken R.S."/>
            <person name="Nealson K."/>
            <person name="Friedman R."/>
            <person name="Venter J.C."/>
        </authorList>
    </citation>
    <scope>NUCLEOTIDE SEQUENCE [LARGE SCALE GENOMIC DNA]</scope>
</reference>
<dbReference type="CDD" id="cd07821">
    <property type="entry name" value="PYR_PYL_RCAR_like"/>
    <property type="match status" value="1"/>
</dbReference>
<dbReference type="Pfam" id="PF10604">
    <property type="entry name" value="Polyketide_cyc2"/>
    <property type="match status" value="1"/>
</dbReference>
<sequence>MKTVTESVNFNHSAKVIWEIISDVSRSDWLPTVNKISIIDDCRVFEMDGMGSIKEKILECNHETMTLKYSAIETRTPIKHHLATMQLKSKGNDICELEWTTEIDPEVFSDAIYQGMLISVEGLKKVLTNKD</sequence>
<gene>
    <name evidence="1" type="ORF">NT02SARS_0410</name>
</gene>
<evidence type="ECO:0000313" key="1">
    <source>
        <dbReference type="EMBL" id="EJP73919.1"/>
    </source>
</evidence>
<proteinExistence type="predicted"/>
<dbReference type="HOGENOM" id="CLU_1936650_0_0_6"/>
<organism evidence="1 2">
    <name type="scientific">SAR86 cluster bacterium SAR86B</name>
    <dbReference type="NCBI Taxonomy" id="1123867"/>
    <lineage>
        <taxon>Bacteria</taxon>
        <taxon>Pseudomonadati</taxon>
        <taxon>Pseudomonadota</taxon>
        <taxon>Gammaproteobacteria</taxon>
        <taxon>SAR86 cluster</taxon>
    </lineage>
</organism>
<dbReference type="SUPFAM" id="SSF55961">
    <property type="entry name" value="Bet v1-like"/>
    <property type="match status" value="1"/>
</dbReference>
<evidence type="ECO:0008006" key="3">
    <source>
        <dbReference type="Google" id="ProtNLM"/>
    </source>
</evidence>
<dbReference type="PANTHER" id="PTHR39332:SF7">
    <property type="entry name" value="SRPBCC FAMILY PROTEIN"/>
    <property type="match status" value="1"/>
</dbReference>
<evidence type="ECO:0000313" key="2">
    <source>
        <dbReference type="Proteomes" id="UP000010116"/>
    </source>
</evidence>
<dbReference type="Proteomes" id="UP000010116">
    <property type="component" value="Unassembled WGS sequence"/>
</dbReference>
<dbReference type="Gene3D" id="3.30.530.20">
    <property type="match status" value="1"/>
</dbReference>
<dbReference type="InterPro" id="IPR023393">
    <property type="entry name" value="START-like_dom_sf"/>
</dbReference>
<dbReference type="InterPro" id="IPR019587">
    <property type="entry name" value="Polyketide_cyclase/dehydratase"/>
</dbReference>
<dbReference type="AlphaFoldDB" id="J4KT66"/>
<dbReference type="EMBL" id="JH611164">
    <property type="protein sequence ID" value="EJP73919.1"/>
    <property type="molecule type" value="Genomic_DNA"/>
</dbReference>
<protein>
    <recommendedName>
        <fullName evidence="3">MxaD family protein</fullName>
    </recommendedName>
</protein>
<dbReference type="PANTHER" id="PTHR39332">
    <property type="entry name" value="BLL4707 PROTEIN"/>
    <property type="match status" value="1"/>
</dbReference>